<evidence type="ECO:0000259" key="6">
    <source>
        <dbReference type="PROSITE" id="PS50075"/>
    </source>
</evidence>
<feature type="modified residue" description="O-(pantetheine 4'-phosphoryl)serine" evidence="5">
    <location>
        <position position="688"/>
    </location>
</feature>
<feature type="binding site" evidence="5">
    <location>
        <begin position="401"/>
        <end position="402"/>
    </location>
    <ligand>
        <name>AMP</name>
        <dbReference type="ChEBI" id="CHEBI:456215"/>
    </ligand>
</feature>
<feature type="binding site" evidence="5">
    <location>
        <position position="406"/>
    </location>
    <ligand>
        <name>AMP</name>
        <dbReference type="ChEBI" id="CHEBI:456215"/>
    </ligand>
</feature>
<dbReference type="EMBL" id="LJGW01000264">
    <property type="protein sequence ID" value="OEV10865.1"/>
    <property type="molecule type" value="Genomic_DNA"/>
</dbReference>
<feature type="binding site" evidence="5">
    <location>
        <begin position="490"/>
        <end position="493"/>
    </location>
    <ligand>
        <name>AMP</name>
        <dbReference type="ChEBI" id="CHEBI:456215"/>
    </ligand>
</feature>
<keyword evidence="2 5" id="KW-0597">Phosphoprotein</keyword>
<feature type="binding site" evidence="5">
    <location>
        <position position="285"/>
    </location>
    <ligand>
        <name>AMP</name>
        <dbReference type="ChEBI" id="CHEBI:456215"/>
    </ligand>
</feature>
<reference evidence="7 8" key="1">
    <citation type="journal article" date="2016" name="Front. Microbiol.">
        <title>Comparative Genomics Analysis of Streptomyces Species Reveals Their Adaptation to the Marine Environment and Their Diversity at the Genomic Level.</title>
        <authorList>
            <person name="Tian X."/>
            <person name="Zhang Z."/>
            <person name="Yang T."/>
            <person name="Chen M."/>
            <person name="Li J."/>
            <person name="Chen F."/>
            <person name="Yang J."/>
            <person name="Li W."/>
            <person name="Zhang B."/>
            <person name="Zhang Z."/>
            <person name="Wu J."/>
            <person name="Zhang C."/>
            <person name="Long L."/>
            <person name="Xiao J."/>
        </authorList>
    </citation>
    <scope>NUCLEOTIDE SEQUENCE [LARGE SCALE GENOMIC DNA]</scope>
    <source>
        <strain evidence="7 8">SCSIO 10429</strain>
    </source>
</reference>
<dbReference type="PANTHER" id="PTHR43272:SF33">
    <property type="entry name" value="AMP-BINDING DOMAIN-CONTAINING PROTEIN-RELATED"/>
    <property type="match status" value="1"/>
</dbReference>
<dbReference type="PATRIC" id="fig|518642.10.peg.3609"/>
<protein>
    <recommendedName>
        <fullName evidence="5">Carboxylic acid reductase</fullName>
        <shortName evidence="5">CAR</shortName>
        <ecNumber evidence="5">1.2.1.-</ecNumber>
    </recommendedName>
    <alternativeName>
        <fullName evidence="5">ATP/NADPH-dependent carboxylic acid reductase</fullName>
    </alternativeName>
</protein>
<dbReference type="InterPro" id="IPR009081">
    <property type="entry name" value="PP-bd_ACP"/>
</dbReference>
<dbReference type="InterPro" id="IPR013120">
    <property type="entry name" value="FAR_NAD-bd"/>
</dbReference>
<feature type="binding site" evidence="5">
    <location>
        <begin position="886"/>
        <end position="888"/>
    </location>
    <ligand>
        <name>NADP(+)</name>
        <dbReference type="ChEBI" id="CHEBI:58349"/>
    </ligand>
</feature>
<comment type="similarity">
    <text evidence="5">Belongs to the ATP-dependent AMP-binding enzyme family. Carboxylic acid reductase subfamily.</text>
</comment>
<comment type="catalytic activity">
    <reaction evidence="5">
        <text>a carboxylate + ATP + NADPH + H(+) = an aldehyde + AMP + diphosphate + NADP(+)</text>
        <dbReference type="Rhea" id="RHEA:50916"/>
        <dbReference type="ChEBI" id="CHEBI:15378"/>
        <dbReference type="ChEBI" id="CHEBI:17478"/>
        <dbReference type="ChEBI" id="CHEBI:29067"/>
        <dbReference type="ChEBI" id="CHEBI:30616"/>
        <dbReference type="ChEBI" id="CHEBI:33019"/>
        <dbReference type="ChEBI" id="CHEBI:57783"/>
        <dbReference type="ChEBI" id="CHEBI:58349"/>
        <dbReference type="ChEBI" id="CHEBI:456215"/>
    </reaction>
</comment>
<dbReference type="SUPFAM" id="SSF47336">
    <property type="entry name" value="ACP-like"/>
    <property type="match status" value="1"/>
</dbReference>
<evidence type="ECO:0000256" key="4">
    <source>
        <dbReference type="ARBA" id="ARBA00022840"/>
    </source>
</evidence>
<feature type="binding site" evidence="5">
    <location>
        <begin position="787"/>
        <end position="790"/>
    </location>
    <ligand>
        <name>NADP(+)</name>
        <dbReference type="ChEBI" id="CHEBI:58349"/>
    </ligand>
</feature>
<dbReference type="SUPFAM" id="SSF51735">
    <property type="entry name" value="NAD(P)-binding Rossmann-fold domains"/>
    <property type="match status" value="1"/>
</dbReference>
<dbReference type="SMART" id="SM00823">
    <property type="entry name" value="PKS_PP"/>
    <property type="match status" value="1"/>
</dbReference>
<dbReference type="GO" id="GO:0050661">
    <property type="term" value="F:NADP binding"/>
    <property type="evidence" value="ECO:0007669"/>
    <property type="project" value="UniProtKB-UniRule"/>
</dbReference>
<evidence type="ECO:0000313" key="7">
    <source>
        <dbReference type="EMBL" id="OEV10865.1"/>
    </source>
</evidence>
<dbReference type="Proteomes" id="UP000176005">
    <property type="component" value="Unassembled WGS sequence"/>
</dbReference>
<keyword evidence="3 5" id="KW-0547">Nucleotide-binding</keyword>
<keyword evidence="4 5" id="KW-0067">ATP-binding</keyword>
<comment type="cofactor">
    <cofactor evidence="5">
        <name>pantetheine 4'-phosphate</name>
        <dbReference type="ChEBI" id="CHEBI:47942"/>
    </cofactor>
    <text evidence="5">Binds 1 phosphopantetheine covalently.</text>
</comment>
<feature type="binding site" evidence="5">
    <location>
        <position position="989"/>
    </location>
    <ligand>
        <name>NADP(+)</name>
        <dbReference type="ChEBI" id="CHEBI:58349"/>
    </ligand>
</feature>
<dbReference type="GO" id="GO:0016620">
    <property type="term" value="F:oxidoreductase activity, acting on the aldehyde or oxo group of donors, NAD or NADP as acceptor"/>
    <property type="evidence" value="ECO:0007669"/>
    <property type="project" value="UniProtKB-UniRule"/>
</dbReference>
<dbReference type="HAMAP" id="MF_02247">
    <property type="entry name" value="Carbox_acid_reduct"/>
    <property type="match status" value="1"/>
</dbReference>
<evidence type="ECO:0000256" key="5">
    <source>
        <dbReference type="HAMAP-Rule" id="MF_02247"/>
    </source>
</evidence>
<organism evidence="7 8">
    <name type="scientific">Streptomyces nanshensis</name>
    <dbReference type="NCBI Taxonomy" id="518642"/>
    <lineage>
        <taxon>Bacteria</taxon>
        <taxon>Bacillati</taxon>
        <taxon>Actinomycetota</taxon>
        <taxon>Actinomycetes</taxon>
        <taxon>Kitasatosporales</taxon>
        <taxon>Streptomycetaceae</taxon>
        <taxon>Streptomyces</taxon>
    </lineage>
</organism>
<dbReference type="Gene3D" id="3.40.50.12780">
    <property type="entry name" value="N-terminal domain of ligase-like"/>
    <property type="match status" value="1"/>
</dbReference>
<dbReference type="InterPro" id="IPR046407">
    <property type="entry name" value="CAR"/>
</dbReference>
<dbReference type="GO" id="GO:0031177">
    <property type="term" value="F:phosphopantetheine binding"/>
    <property type="evidence" value="ECO:0007669"/>
    <property type="project" value="UniProtKB-UniRule"/>
</dbReference>
<dbReference type="InterPro" id="IPR036736">
    <property type="entry name" value="ACP-like_sf"/>
</dbReference>
<feature type="domain" description="Carrier" evidence="6">
    <location>
        <begin position="654"/>
        <end position="729"/>
    </location>
</feature>
<evidence type="ECO:0000256" key="1">
    <source>
        <dbReference type="ARBA" id="ARBA00022450"/>
    </source>
</evidence>
<keyword evidence="8" id="KW-1185">Reference proteome</keyword>
<dbReference type="NCBIfam" id="TIGR01746">
    <property type="entry name" value="Thioester-redct"/>
    <property type="match status" value="1"/>
</dbReference>
<dbReference type="Pfam" id="PF00501">
    <property type="entry name" value="AMP-binding"/>
    <property type="match status" value="1"/>
</dbReference>
<dbReference type="GO" id="GO:0017000">
    <property type="term" value="P:antibiotic biosynthetic process"/>
    <property type="evidence" value="ECO:0007669"/>
    <property type="project" value="UniProtKB-ARBA"/>
</dbReference>
<dbReference type="GO" id="GO:0004467">
    <property type="term" value="F:long-chain fatty acid-CoA ligase activity"/>
    <property type="evidence" value="ECO:0007669"/>
    <property type="project" value="TreeGrafter"/>
</dbReference>
<dbReference type="InterPro" id="IPR020806">
    <property type="entry name" value="PKS_PP-bd"/>
</dbReference>
<dbReference type="Pfam" id="PF07993">
    <property type="entry name" value="NAD_binding_4"/>
    <property type="match status" value="1"/>
</dbReference>
<dbReference type="InterPro" id="IPR042099">
    <property type="entry name" value="ANL_N_sf"/>
</dbReference>
<keyword evidence="5" id="KW-0560">Oxidoreductase</keyword>
<comment type="caution">
    <text evidence="5">Lacks conserved residue(s) required for the propagation of feature annotation.</text>
</comment>
<dbReference type="PROSITE" id="PS00455">
    <property type="entry name" value="AMP_BINDING"/>
    <property type="match status" value="1"/>
</dbReference>
<dbReference type="Gene3D" id="3.40.50.720">
    <property type="entry name" value="NAD(P)-binding Rossmann-like Domain"/>
    <property type="match status" value="1"/>
</dbReference>
<dbReference type="GO" id="GO:0016020">
    <property type="term" value="C:membrane"/>
    <property type="evidence" value="ECO:0007669"/>
    <property type="project" value="TreeGrafter"/>
</dbReference>
<feature type="binding site" evidence="5">
    <location>
        <position position="926"/>
    </location>
    <ligand>
        <name>NADP(+)</name>
        <dbReference type="ChEBI" id="CHEBI:58349"/>
    </ligand>
</feature>
<dbReference type="NCBIfam" id="NF041592">
    <property type="entry name" value="carboxyl_red"/>
    <property type="match status" value="1"/>
</dbReference>
<feature type="binding site" evidence="5">
    <location>
        <position position="966"/>
    </location>
    <ligand>
        <name>NADP(+)</name>
        <dbReference type="ChEBI" id="CHEBI:58349"/>
    </ligand>
</feature>
<dbReference type="SUPFAM" id="SSF56801">
    <property type="entry name" value="Acetyl-CoA synthetase-like"/>
    <property type="match status" value="1"/>
</dbReference>
<dbReference type="PANTHER" id="PTHR43272">
    <property type="entry name" value="LONG-CHAIN-FATTY-ACID--COA LIGASE"/>
    <property type="match status" value="1"/>
</dbReference>
<dbReference type="InterPro" id="IPR000873">
    <property type="entry name" value="AMP-dep_synth/lig_dom"/>
</dbReference>
<dbReference type="EC" id="1.2.1.-" evidence="5"/>
<dbReference type="AlphaFoldDB" id="A0A1E7L3V6"/>
<sequence length="1183" mass="127503">MYAVDRQFREARPLDSVTEAIRRPDIGLPRIMETVMAGYADRPAFGERAKELVKDPRTGRMTAELLPRFHTVTYREVRQRVQALANELAAHPRHPLGAGDFVCTLGFTSADYATVDLACIHLGLVSVPLHSSATVAELTPVVVESDPRLLAVSTELLHVAVELALRPNAAEDAALSRLIVLDCDLRVDEQRERYEAAAARLAAADSPVTLDTLDAALARGETAPVAPLHTGTDEDSLTTLLYTSGSTGVPKGAMYSRRLATYLWGASWRTTDTPVISLNYLPMSHLAGRYTLFSTLSAGGTHYFAARSDLSTLFEDMSLARPTDLMLVPRVSEMLFQQYRSEADRRLAEGGDPSAVPAEVRRHIRETVVGGRLVRVMCGSAPLDAETAAFLESCLEVTPMDGYGATEAGMITTGHRLAPPVIDHKLVDVPELGYFRTDTPYPRGELRIKTEMIMSGYYKRPETTAAAFDEDGFYKTGDIMARTGPDELVYVDRTKNVLKLSQGELVAVSRLETVFAASPLIRQIYVYGSSERSFLLAVVVPSAEAVAHAERAAADGAGDATGTADAADALKSALSTALRQAAKDAGLKSYEIPRDFIVRTEPFSAANGLLTDAGKLSRPRAKRHFGDRLEQMYTDLAARQAEELHALRREGRERPVAETVGRAAGSLLGCPPGELDPAARFSDLGGDSLSALSLSRLLGEIYETDVPVSLITSPATDLRALARHIATRPASGGDRATFASVHGADATEVRASGLGLDTFVGADVLDAAPALPRADGPARTVLLTGANGYLGRFLCLELLERLEQEEREAPAGGTLVCLVRGSSDEAARARLDAAFDSGDPQLLARYRELSAGRLRVLAGDIGEPGLGLDTRTWERLAAETDRIVHPAALVNHVLPYSELFGPNVAGTAELIRLALTTRIKPFTFLSSVAVGTQLAGAALDEDTDIRAVVPVRRLDSAYAGGYGTSKWAGEVLLRQAHELCGLPCAVVRSDLILAHSVYRGQLNVPDLFTRLLFSLAATGVAPRSFYGDDSPHGGQDAGHARFHGLPADVLAEAVTAFGERATEGFHTYNALGTHDENASLDVFVDWLIESGERIQHIDGYGTWLARFETALRGLPEEQRQHSLLPLLDAFREPLRPVTGPRRPTVRFDAAVREAGVGGDDGVQGVPPELITKYMADLRHLGLL</sequence>
<feature type="binding site" evidence="5">
    <location>
        <position position="830"/>
    </location>
    <ligand>
        <name>NADP(+)</name>
        <dbReference type="ChEBI" id="CHEBI:58349"/>
    </ligand>
</feature>
<evidence type="ECO:0000256" key="3">
    <source>
        <dbReference type="ARBA" id="ARBA00022741"/>
    </source>
</evidence>
<feature type="binding site" evidence="5">
    <location>
        <position position="380"/>
    </location>
    <ligand>
        <name>AMP</name>
        <dbReference type="ChEBI" id="CHEBI:456215"/>
    </ligand>
</feature>
<dbReference type="PROSITE" id="PS50075">
    <property type="entry name" value="CARRIER"/>
    <property type="match status" value="1"/>
</dbReference>
<feature type="binding site" evidence="5">
    <location>
        <position position="478"/>
    </location>
    <ligand>
        <name>AMP</name>
        <dbReference type="ChEBI" id="CHEBI:456215"/>
    </ligand>
</feature>
<feature type="binding site" evidence="5">
    <location>
        <position position="499"/>
    </location>
    <ligand>
        <name>AMP</name>
        <dbReference type="ChEBI" id="CHEBI:456215"/>
    </ligand>
</feature>
<comment type="caution">
    <text evidence="7">The sequence shown here is derived from an EMBL/GenBank/DDBJ whole genome shotgun (WGS) entry which is preliminary data.</text>
</comment>
<dbReference type="InterPro" id="IPR010080">
    <property type="entry name" value="Thioester_reductase-like_dom"/>
</dbReference>
<dbReference type="InterPro" id="IPR020845">
    <property type="entry name" value="AMP-binding_CS"/>
</dbReference>
<evidence type="ECO:0000256" key="2">
    <source>
        <dbReference type="ARBA" id="ARBA00022553"/>
    </source>
</evidence>
<dbReference type="InterPro" id="IPR036291">
    <property type="entry name" value="NAD(P)-bd_dom_sf"/>
</dbReference>
<name>A0A1E7L3V6_9ACTN</name>
<dbReference type="SMART" id="SM01294">
    <property type="entry name" value="PKS_PP_betabranch"/>
    <property type="match status" value="1"/>
</dbReference>
<feature type="binding site" evidence="5">
    <location>
        <position position="615"/>
    </location>
    <ligand>
        <name>AMP</name>
        <dbReference type="ChEBI" id="CHEBI:456215"/>
    </ligand>
</feature>
<dbReference type="GO" id="GO:0005524">
    <property type="term" value="F:ATP binding"/>
    <property type="evidence" value="ECO:0007669"/>
    <property type="project" value="UniProtKB-UniRule"/>
</dbReference>
<feature type="binding site" evidence="5">
    <location>
        <position position="820"/>
    </location>
    <ligand>
        <name>NADP(+)</name>
        <dbReference type="ChEBI" id="CHEBI:58349"/>
    </ligand>
</feature>
<dbReference type="Pfam" id="PF00550">
    <property type="entry name" value="PP-binding"/>
    <property type="match status" value="1"/>
</dbReference>
<accession>A0A1E7L3V6</accession>
<evidence type="ECO:0000313" key="8">
    <source>
        <dbReference type="Proteomes" id="UP000176005"/>
    </source>
</evidence>
<comment type="domain">
    <text evidence="5">The N-terminal domain likely catalyzes substrate activation by formation of an initial acyl-AMP intermediate, the central region contains the phosphopantetheine attachment site, and the C-terminal domain catalyzes the reduction by NADPH of the intermediate thioester formed from the attack of the phosphopantetheine thiol at the carbonyl carbon of acyl-AMP.</text>
</comment>
<keyword evidence="1 5" id="KW-0596">Phosphopantetheine</keyword>
<gene>
    <name evidence="5" type="primary">car</name>
    <name evidence="7" type="ORF">AN218_15630</name>
</gene>
<dbReference type="Gene3D" id="1.10.1200.10">
    <property type="entry name" value="ACP-like"/>
    <property type="match status" value="1"/>
</dbReference>
<proteinExistence type="inferred from homology"/>
<feature type="binding site" evidence="5">
    <location>
        <position position="962"/>
    </location>
    <ligand>
        <name>NADP(+)</name>
        <dbReference type="ChEBI" id="CHEBI:58349"/>
    </ligand>
</feature>
<keyword evidence="5" id="KW-0521">NADP</keyword>
<comment type="function">
    <text evidence="5">Catalyzes the ATP- and NADPH-dependent reduction of carboxylic acids to the corresponding aldehydes.</text>
</comment>